<gene>
    <name evidence="1" type="ORF">MAQA_14494</name>
</gene>
<name>W7AP58_9LIST</name>
<evidence type="ECO:0000313" key="2">
    <source>
        <dbReference type="Proteomes" id="UP000019246"/>
    </source>
</evidence>
<dbReference type="STRING" id="1265818.MAQA_14494"/>
<dbReference type="PATRIC" id="fig|1265818.5.peg.2920"/>
<accession>W7AP58</accession>
<dbReference type="Proteomes" id="UP000019246">
    <property type="component" value="Unassembled WGS sequence"/>
</dbReference>
<dbReference type="EMBL" id="AOCG01000016">
    <property type="protein sequence ID" value="EUJ16964.1"/>
    <property type="molecule type" value="Genomic_DNA"/>
</dbReference>
<protein>
    <recommendedName>
        <fullName evidence="3">Glycosyltransferase</fullName>
    </recommendedName>
</protein>
<organism evidence="1 2">
    <name type="scientific">Listeria aquatica FSL S10-1188</name>
    <dbReference type="NCBI Taxonomy" id="1265818"/>
    <lineage>
        <taxon>Bacteria</taxon>
        <taxon>Bacillati</taxon>
        <taxon>Bacillota</taxon>
        <taxon>Bacilli</taxon>
        <taxon>Bacillales</taxon>
        <taxon>Listeriaceae</taxon>
        <taxon>Listeria</taxon>
    </lineage>
</organism>
<keyword evidence="2" id="KW-1185">Reference proteome</keyword>
<comment type="caution">
    <text evidence="1">The sequence shown here is derived from an EMBL/GenBank/DDBJ whole genome shotgun (WGS) entry which is preliminary data.</text>
</comment>
<dbReference type="AlphaFoldDB" id="W7AP58"/>
<evidence type="ECO:0008006" key="3">
    <source>
        <dbReference type="Google" id="ProtNLM"/>
    </source>
</evidence>
<sequence length="250" mass="30451">MKKIVIIVPYFGNLPENFNVFMNSCGRNENIDFIFISDNDLQIEFENISFWKMSFPEFRSIVQQAFDFPIALESPYKLCDYKPTYGKVLQNWIKDYDFWGYCDVDLIFGRIDHFVTEDVLQRYDQIYQYGHFMLYRNNELNNDRFMSDEGLNYKKVFTSNRIYFFDEKIMPSKFDLLKVPRYKERDFIDIDPWKFRMIDVCENDANRKAKTTLFEWENGNLFKCTYHKKTGMITKEEYLYIHFQKKKNGR</sequence>
<evidence type="ECO:0000313" key="1">
    <source>
        <dbReference type="EMBL" id="EUJ16964.1"/>
    </source>
</evidence>
<proteinExistence type="predicted"/>
<reference evidence="1 2" key="1">
    <citation type="journal article" date="2014" name="Int. J. Syst. Evol. Microbiol.">
        <title>Listeria floridensis sp. nov., Listeria aquatica sp. nov., Listeria cornellensis sp. nov., Listeria riparia sp. nov. and Listeria grandensis sp. nov., from agricultural and natural environments.</title>
        <authorList>
            <person name="den Bakker H.C."/>
            <person name="Warchocki S."/>
            <person name="Wright E.M."/>
            <person name="Allred A.F."/>
            <person name="Ahlstrom C."/>
            <person name="Manuel C.S."/>
            <person name="Stasiewicz M.J."/>
            <person name="Burrell A."/>
            <person name="Roof S."/>
            <person name="Strawn L."/>
            <person name="Fortes E.D."/>
            <person name="Nightingale K.K."/>
            <person name="Kephart D."/>
            <person name="Wiedmann M."/>
        </authorList>
    </citation>
    <scope>NUCLEOTIDE SEQUENCE [LARGE SCALE GENOMIC DNA]</scope>
    <source>
        <strain evidence="1 2">FSL S10-1188</strain>
    </source>
</reference>
<dbReference type="RefSeq" id="WP_241463231.1">
    <property type="nucleotide sequence ID" value="NZ_AOCG01000016.1"/>
</dbReference>
<dbReference type="Pfam" id="PF20330">
    <property type="entry name" value="DUF6625"/>
    <property type="match status" value="1"/>
</dbReference>
<dbReference type="InterPro" id="IPR046733">
    <property type="entry name" value="DUF6625"/>
</dbReference>